<comment type="similarity">
    <text evidence="1">Belongs to the short-chain fatty acyl-CoA assimilation regulator (ScfR) family.</text>
</comment>
<protein>
    <submittedName>
        <fullName evidence="6">Propionyl-CoA carboxylase regulator</fullName>
    </submittedName>
</protein>
<keyword evidence="3" id="KW-0238">DNA-binding</keyword>
<dbReference type="InterPro" id="IPR010359">
    <property type="entry name" value="IrrE_HExxH"/>
</dbReference>
<dbReference type="PIRSF" id="PIRSF019251">
    <property type="entry name" value="Rv0465c"/>
    <property type="match status" value="1"/>
</dbReference>
<dbReference type="InterPro" id="IPR010982">
    <property type="entry name" value="Lambda_DNA-bd_dom_sf"/>
</dbReference>
<dbReference type="PANTHER" id="PTHR46797:SF23">
    <property type="entry name" value="HTH-TYPE TRANSCRIPTIONAL REGULATOR SUTR"/>
    <property type="match status" value="1"/>
</dbReference>
<dbReference type="SUPFAM" id="SSF47413">
    <property type="entry name" value="lambda repressor-like DNA-binding domains"/>
    <property type="match status" value="1"/>
</dbReference>
<dbReference type="GO" id="GO:0003677">
    <property type="term" value="F:DNA binding"/>
    <property type="evidence" value="ECO:0007669"/>
    <property type="project" value="UniProtKB-KW"/>
</dbReference>
<dbReference type="GO" id="GO:0005829">
    <property type="term" value="C:cytosol"/>
    <property type="evidence" value="ECO:0007669"/>
    <property type="project" value="TreeGrafter"/>
</dbReference>
<dbReference type="PANTHER" id="PTHR46797">
    <property type="entry name" value="HTH-TYPE TRANSCRIPTIONAL REGULATOR"/>
    <property type="match status" value="1"/>
</dbReference>
<evidence type="ECO:0000256" key="1">
    <source>
        <dbReference type="ARBA" id="ARBA00007227"/>
    </source>
</evidence>
<dbReference type="InterPro" id="IPR050807">
    <property type="entry name" value="TransReg_Diox_bact_type"/>
</dbReference>
<dbReference type="Pfam" id="PF01381">
    <property type="entry name" value="HTH_3"/>
    <property type="match status" value="1"/>
</dbReference>
<evidence type="ECO:0000259" key="5">
    <source>
        <dbReference type="PROSITE" id="PS50943"/>
    </source>
</evidence>
<reference evidence="6 7" key="1">
    <citation type="submission" date="2019-12" db="EMBL/GenBank/DDBJ databases">
        <authorList>
            <person name="Reyes-Prieto M."/>
        </authorList>
    </citation>
    <scope>NUCLEOTIDE SEQUENCE [LARGE SCALE GENOMIC DNA]</scope>
    <source>
        <strain evidence="6">HF14-78462</strain>
    </source>
</reference>
<dbReference type="InterPro" id="IPR001387">
    <property type="entry name" value="Cro/C1-type_HTH"/>
</dbReference>
<feature type="domain" description="HTH cro/C1-type" evidence="5">
    <location>
        <begin position="14"/>
        <end position="68"/>
    </location>
</feature>
<evidence type="ECO:0000256" key="4">
    <source>
        <dbReference type="ARBA" id="ARBA00023163"/>
    </source>
</evidence>
<dbReference type="InterPro" id="IPR026281">
    <property type="entry name" value="HTH_RamB"/>
</dbReference>
<dbReference type="AlphaFoldDB" id="A0A5S9NC98"/>
<dbReference type="PROSITE" id="PS50943">
    <property type="entry name" value="HTH_CROC1"/>
    <property type="match status" value="1"/>
</dbReference>
<organism evidence="6 7">
    <name type="scientific">Starkeya nomas</name>
    <dbReference type="NCBI Taxonomy" id="2666134"/>
    <lineage>
        <taxon>Bacteria</taxon>
        <taxon>Pseudomonadati</taxon>
        <taxon>Pseudomonadota</taxon>
        <taxon>Alphaproteobacteria</taxon>
        <taxon>Hyphomicrobiales</taxon>
        <taxon>Xanthobacteraceae</taxon>
        <taxon>Starkeya</taxon>
    </lineage>
</organism>
<dbReference type="InterPro" id="IPR018653">
    <property type="entry name" value="ScfR_C"/>
</dbReference>
<evidence type="ECO:0000256" key="3">
    <source>
        <dbReference type="ARBA" id="ARBA00023125"/>
    </source>
</evidence>
<evidence type="ECO:0000256" key="2">
    <source>
        <dbReference type="ARBA" id="ARBA00023015"/>
    </source>
</evidence>
<keyword evidence="4" id="KW-0804">Transcription</keyword>
<dbReference type="Pfam" id="PF06114">
    <property type="entry name" value="Peptidase_M78"/>
    <property type="match status" value="1"/>
</dbReference>
<dbReference type="Pfam" id="PF09856">
    <property type="entry name" value="ScfRs"/>
    <property type="match status" value="1"/>
</dbReference>
<keyword evidence="2" id="KW-0805">Transcription regulation</keyword>
<accession>A0A5S9NC98</accession>
<dbReference type="RefSeq" id="WP_144343978.1">
    <property type="nucleotide sequence ID" value="NZ_CACSAS010000001.1"/>
</dbReference>
<keyword evidence="7" id="KW-1185">Reference proteome</keyword>
<name>A0A5S9NC98_9HYPH</name>
<gene>
    <name evidence="6" type="primary">pccR</name>
    <name evidence="6" type="ORF">STARVERO_00424</name>
</gene>
<sequence>MAGMSKKVFAGHAVRNVRERLGLTQIDFARRLSLSPSYINQIESNQRPVTAAVLLAISRTFDLDITRFGADDLDRIVADLREALADPVFRGLEPSLQDLKNATTHAPAFAHAFLRLHGAMRRLEERRAALDDAVVSVAREVDGGAPQEETRNLAPYEEVRDHFHYIDNYVDGLDRAAEERNAALDLFARDDAVPVLVQHLRQRHDIVVDMAPADRLDAPLLAYDRHRRVATLARTLDRASQAFRLGTLIARFEQSDSIDRHVVDAGFRSATAREVCRLSLQNYYAGALLLPYRRFARLARERRHDLDLLATMTGASLEQVCHRLSTLQRPGEKGVPFYFLKVDRAGNVIKRHSATRFQFARYGGACPVWNVHEAFEQPSRTLVQVGEMPDGARYLCLARGTSKPAIRHGQRERRFALGIGCEISYAAELVYADGLDLKSAALAPLGVNCRICPRAACPERAFPPLDREIVLDPDRRDVVPFAVRE</sequence>
<dbReference type="CDD" id="cd00093">
    <property type="entry name" value="HTH_XRE"/>
    <property type="match status" value="1"/>
</dbReference>
<dbReference type="Gene3D" id="1.10.260.40">
    <property type="entry name" value="lambda repressor-like DNA-binding domains"/>
    <property type="match status" value="1"/>
</dbReference>
<dbReference type="SMART" id="SM00530">
    <property type="entry name" value="HTH_XRE"/>
    <property type="match status" value="1"/>
</dbReference>
<evidence type="ECO:0000313" key="7">
    <source>
        <dbReference type="Proteomes" id="UP000433050"/>
    </source>
</evidence>
<dbReference type="GO" id="GO:0003700">
    <property type="term" value="F:DNA-binding transcription factor activity"/>
    <property type="evidence" value="ECO:0007669"/>
    <property type="project" value="TreeGrafter"/>
</dbReference>
<dbReference type="Proteomes" id="UP000433050">
    <property type="component" value="Unassembled WGS sequence"/>
</dbReference>
<evidence type="ECO:0000313" key="6">
    <source>
        <dbReference type="EMBL" id="CAA0087251.1"/>
    </source>
</evidence>
<dbReference type="EMBL" id="CACSAS010000001">
    <property type="protein sequence ID" value="CAA0087251.1"/>
    <property type="molecule type" value="Genomic_DNA"/>
</dbReference>
<proteinExistence type="inferred from homology"/>